<comment type="subcellular location">
    <subcellularLocation>
        <location evidence="1 10">Cell membrane</location>
        <topology evidence="1 10">Multi-pass membrane protein</topology>
    </subcellularLocation>
</comment>
<evidence type="ECO:0000256" key="8">
    <source>
        <dbReference type="ARBA" id="ARBA00023136"/>
    </source>
</evidence>
<evidence type="ECO:0000256" key="6">
    <source>
        <dbReference type="ARBA" id="ARBA00022989"/>
    </source>
</evidence>
<dbReference type="PANTHER" id="PTHR30266">
    <property type="entry name" value="MECHANOSENSITIVE CHANNEL MSCL"/>
    <property type="match status" value="1"/>
</dbReference>
<evidence type="ECO:0000256" key="10">
    <source>
        <dbReference type="HAMAP-Rule" id="MF_00115"/>
    </source>
</evidence>
<accession>A0A2I2KQU8</accession>
<evidence type="ECO:0000256" key="3">
    <source>
        <dbReference type="ARBA" id="ARBA00022448"/>
    </source>
</evidence>
<dbReference type="PRINTS" id="PR01264">
    <property type="entry name" value="MECHCHANNEL"/>
</dbReference>
<keyword evidence="5 10" id="KW-0812">Transmembrane</keyword>
<dbReference type="RefSeq" id="WP_101831795.1">
    <property type="nucleotide sequence ID" value="NZ_FZMO01000132.1"/>
</dbReference>
<dbReference type="SUPFAM" id="SSF81330">
    <property type="entry name" value="Gated mechanosensitive channel"/>
    <property type="match status" value="1"/>
</dbReference>
<dbReference type="NCBIfam" id="TIGR00220">
    <property type="entry name" value="mscL"/>
    <property type="match status" value="1"/>
</dbReference>
<evidence type="ECO:0000256" key="1">
    <source>
        <dbReference type="ARBA" id="ARBA00004651"/>
    </source>
</evidence>
<gene>
    <name evidence="10 11" type="primary">mscL</name>
    <name evidence="11" type="ORF">FRACA_2170009</name>
</gene>
<evidence type="ECO:0000313" key="12">
    <source>
        <dbReference type="Proteomes" id="UP000234331"/>
    </source>
</evidence>
<keyword evidence="9 10" id="KW-0407">Ion channel</keyword>
<evidence type="ECO:0000313" key="11">
    <source>
        <dbReference type="EMBL" id="SNQ48042.1"/>
    </source>
</evidence>
<evidence type="ECO:0000256" key="9">
    <source>
        <dbReference type="ARBA" id="ARBA00023303"/>
    </source>
</evidence>
<evidence type="ECO:0000256" key="7">
    <source>
        <dbReference type="ARBA" id="ARBA00023065"/>
    </source>
</evidence>
<comment type="similarity">
    <text evidence="2 10">Belongs to the MscL family.</text>
</comment>
<comment type="subunit">
    <text evidence="10">Homopentamer.</text>
</comment>
<keyword evidence="12" id="KW-1185">Reference proteome</keyword>
<proteinExistence type="inferred from homology"/>
<keyword evidence="3 10" id="KW-0813">Transport</keyword>
<sequence length="131" mass="14405">MKGFKQFLMRGNVVDLAVAVVIGTAFTAVVTSLVQNIFTPLIAAIFGKPDFSSLTFKINGSVFRYGAFLNSVIAFLSVATVIYFVVVLPLRTINERRARGQVPPEEDPVLTDEARLLTEIRDLLAVRQTNS</sequence>
<keyword evidence="8 10" id="KW-0472">Membrane</keyword>
<dbReference type="AlphaFoldDB" id="A0A2I2KQU8"/>
<feature type="transmembrane region" description="Helical" evidence="10">
    <location>
        <begin position="12"/>
        <end position="45"/>
    </location>
</feature>
<comment type="function">
    <text evidence="10">Channel that opens in response to stretch forces in the membrane lipid bilayer. May participate in the regulation of osmotic pressure changes within the cell.</text>
</comment>
<dbReference type="InterPro" id="IPR001185">
    <property type="entry name" value="MS_channel"/>
</dbReference>
<keyword evidence="7 10" id="KW-0406">Ion transport</keyword>
<organism evidence="11 12">
    <name type="scientific">Frankia canadensis</name>
    <dbReference type="NCBI Taxonomy" id="1836972"/>
    <lineage>
        <taxon>Bacteria</taxon>
        <taxon>Bacillati</taxon>
        <taxon>Actinomycetota</taxon>
        <taxon>Actinomycetes</taxon>
        <taxon>Frankiales</taxon>
        <taxon>Frankiaceae</taxon>
        <taxon>Frankia</taxon>
    </lineage>
</organism>
<dbReference type="OrthoDB" id="9810350at2"/>
<dbReference type="PROSITE" id="PS01327">
    <property type="entry name" value="MSCL"/>
    <property type="match status" value="1"/>
</dbReference>
<dbReference type="EMBL" id="FZMO01000132">
    <property type="protein sequence ID" value="SNQ48042.1"/>
    <property type="molecule type" value="Genomic_DNA"/>
</dbReference>
<dbReference type="PANTHER" id="PTHR30266:SF2">
    <property type="entry name" value="LARGE-CONDUCTANCE MECHANOSENSITIVE CHANNEL"/>
    <property type="match status" value="1"/>
</dbReference>
<dbReference type="Gene3D" id="1.10.1200.120">
    <property type="entry name" value="Large-conductance mechanosensitive channel, MscL, domain 1"/>
    <property type="match status" value="1"/>
</dbReference>
<dbReference type="InterPro" id="IPR036019">
    <property type="entry name" value="MscL_channel"/>
</dbReference>
<evidence type="ECO:0000256" key="2">
    <source>
        <dbReference type="ARBA" id="ARBA00007254"/>
    </source>
</evidence>
<dbReference type="Pfam" id="PF01741">
    <property type="entry name" value="MscL"/>
    <property type="match status" value="1"/>
</dbReference>
<evidence type="ECO:0000256" key="5">
    <source>
        <dbReference type="ARBA" id="ARBA00022692"/>
    </source>
</evidence>
<evidence type="ECO:0000256" key="4">
    <source>
        <dbReference type="ARBA" id="ARBA00022475"/>
    </source>
</evidence>
<keyword evidence="6 10" id="KW-1133">Transmembrane helix</keyword>
<reference evidence="11 12" key="1">
    <citation type="submission" date="2017-06" db="EMBL/GenBank/DDBJ databases">
        <authorList>
            <person name="Kim H.J."/>
            <person name="Triplett B.A."/>
        </authorList>
    </citation>
    <scope>NUCLEOTIDE SEQUENCE [LARGE SCALE GENOMIC DNA]</scope>
    <source>
        <strain evidence="11">FRACA_ARgP5</strain>
    </source>
</reference>
<dbReference type="GO" id="GO:0005886">
    <property type="term" value="C:plasma membrane"/>
    <property type="evidence" value="ECO:0007669"/>
    <property type="project" value="UniProtKB-SubCell"/>
</dbReference>
<dbReference type="Proteomes" id="UP000234331">
    <property type="component" value="Unassembled WGS sequence"/>
</dbReference>
<dbReference type="InterPro" id="IPR037673">
    <property type="entry name" value="MSC/AndL"/>
</dbReference>
<dbReference type="GO" id="GO:0008381">
    <property type="term" value="F:mechanosensitive monoatomic ion channel activity"/>
    <property type="evidence" value="ECO:0007669"/>
    <property type="project" value="UniProtKB-UniRule"/>
</dbReference>
<feature type="transmembrane region" description="Helical" evidence="10">
    <location>
        <begin position="65"/>
        <end position="90"/>
    </location>
</feature>
<dbReference type="InterPro" id="IPR019823">
    <property type="entry name" value="Mechanosensitive_channel_CS"/>
</dbReference>
<protein>
    <recommendedName>
        <fullName evidence="10">Large-conductance mechanosensitive channel</fullName>
    </recommendedName>
</protein>
<keyword evidence="4 10" id="KW-1003">Cell membrane</keyword>
<name>A0A2I2KQU8_9ACTN</name>
<dbReference type="HAMAP" id="MF_00115">
    <property type="entry name" value="MscL"/>
    <property type="match status" value="1"/>
</dbReference>